<dbReference type="RefSeq" id="WP_068802646.1">
    <property type="nucleotide sequence ID" value="NZ_CP014671.1"/>
</dbReference>
<reference evidence="3" key="1">
    <citation type="submission" date="2016-03" db="EMBL/GenBank/DDBJ databases">
        <title>Complete genome sequence of Solimmundus cernigliae, representing a novel lineage of polycyclic aromatic hydrocarbon degraders within the Gammaproteobacteria.</title>
        <authorList>
            <person name="Singleton D.R."/>
            <person name="Dickey A.N."/>
            <person name="Scholl E.H."/>
            <person name="Wright F.A."/>
            <person name="Aitken M.D."/>
        </authorList>
    </citation>
    <scope>NUCLEOTIDE SEQUENCE [LARGE SCALE GENOMIC DNA]</scope>
    <source>
        <strain evidence="3">TR3.2</strain>
    </source>
</reference>
<organism evidence="2 3">
    <name type="scientific">Immundisolibacter cernigliae</name>
    <dbReference type="NCBI Taxonomy" id="1810504"/>
    <lineage>
        <taxon>Bacteria</taxon>
        <taxon>Pseudomonadati</taxon>
        <taxon>Pseudomonadota</taxon>
        <taxon>Gammaproteobacteria</taxon>
        <taxon>Immundisolibacterales</taxon>
        <taxon>Immundisolibacteraceae</taxon>
        <taxon>Immundisolibacter</taxon>
    </lineage>
</organism>
<dbReference type="InParanoid" id="A0A1B1YQV9"/>
<dbReference type="Proteomes" id="UP000092952">
    <property type="component" value="Chromosome"/>
</dbReference>
<proteinExistence type="predicted"/>
<evidence type="ECO:0000256" key="1">
    <source>
        <dbReference type="SAM" id="Phobius"/>
    </source>
</evidence>
<evidence type="ECO:0000313" key="2">
    <source>
        <dbReference type="EMBL" id="ANX03139.1"/>
    </source>
</evidence>
<name>A0A1B1YQV9_9GAMM</name>
<keyword evidence="3" id="KW-1185">Reference proteome</keyword>
<dbReference type="KEGG" id="gbi:PG2T_02330"/>
<protein>
    <submittedName>
        <fullName evidence="2">Uncharacterized protein</fullName>
    </submittedName>
</protein>
<keyword evidence="1" id="KW-0812">Transmembrane</keyword>
<keyword evidence="1" id="KW-1133">Transmembrane helix</keyword>
<dbReference type="AlphaFoldDB" id="A0A1B1YQV9"/>
<sequence>MLAGVAYLAALAVVGALALLVVMVLAGPHSDLLPGAAQGGVLIVGWLVVVVIPAMAARQVWRRAGKRPDR</sequence>
<feature type="transmembrane region" description="Helical" evidence="1">
    <location>
        <begin position="36"/>
        <end position="57"/>
    </location>
</feature>
<keyword evidence="1" id="KW-0472">Membrane</keyword>
<evidence type="ECO:0000313" key="3">
    <source>
        <dbReference type="Proteomes" id="UP000092952"/>
    </source>
</evidence>
<accession>A0A1B1YQV9</accession>
<gene>
    <name evidence="2" type="ORF">PG2T_02330</name>
</gene>
<dbReference type="STRING" id="1810504.PG2T_02330"/>
<dbReference type="EMBL" id="CP014671">
    <property type="protein sequence ID" value="ANX03139.1"/>
    <property type="molecule type" value="Genomic_DNA"/>
</dbReference>